<feature type="non-terminal residue" evidence="3">
    <location>
        <position position="1"/>
    </location>
</feature>
<dbReference type="InterPro" id="IPR016039">
    <property type="entry name" value="Thiolase-like"/>
</dbReference>
<feature type="domain" description="FAE" evidence="2">
    <location>
        <begin position="4"/>
        <end position="111"/>
    </location>
</feature>
<proteinExistence type="predicted"/>
<organism evidence="3 4">
    <name type="scientific">Dichanthelium oligosanthes</name>
    <dbReference type="NCBI Taxonomy" id="888268"/>
    <lineage>
        <taxon>Eukaryota</taxon>
        <taxon>Viridiplantae</taxon>
        <taxon>Streptophyta</taxon>
        <taxon>Embryophyta</taxon>
        <taxon>Tracheophyta</taxon>
        <taxon>Spermatophyta</taxon>
        <taxon>Magnoliopsida</taxon>
        <taxon>Liliopsida</taxon>
        <taxon>Poales</taxon>
        <taxon>Poaceae</taxon>
        <taxon>PACMAD clade</taxon>
        <taxon>Panicoideae</taxon>
        <taxon>Panicodae</taxon>
        <taxon>Paniceae</taxon>
        <taxon>Dichantheliinae</taxon>
        <taxon>Dichanthelium</taxon>
    </lineage>
</organism>
<dbReference type="PANTHER" id="PTHR31561">
    <property type="entry name" value="3-KETOACYL-COA SYNTHASE"/>
    <property type="match status" value="1"/>
</dbReference>
<evidence type="ECO:0000259" key="2">
    <source>
        <dbReference type="Pfam" id="PF08392"/>
    </source>
</evidence>
<evidence type="ECO:0000313" key="3">
    <source>
        <dbReference type="EMBL" id="OEL25776.1"/>
    </source>
</evidence>
<dbReference type="OrthoDB" id="694350at2759"/>
<keyword evidence="1" id="KW-0808">Transferase</keyword>
<dbReference type="InterPro" id="IPR012392">
    <property type="entry name" value="3-ktacl-CoA_syn"/>
</dbReference>
<dbReference type="STRING" id="888268.A0A1E5VKZ6"/>
<dbReference type="Gene3D" id="3.40.47.10">
    <property type="match status" value="1"/>
</dbReference>
<dbReference type="SUPFAM" id="SSF53901">
    <property type="entry name" value="Thiolase-like"/>
    <property type="match status" value="1"/>
</dbReference>
<dbReference type="AlphaFoldDB" id="A0A1E5VKZ6"/>
<evidence type="ECO:0000256" key="1">
    <source>
        <dbReference type="ARBA" id="ARBA00023315"/>
    </source>
</evidence>
<dbReference type="InterPro" id="IPR013601">
    <property type="entry name" value="FAE1_typ3_polyketide_synth"/>
</dbReference>
<keyword evidence="4" id="KW-1185">Reference proteome</keyword>
<dbReference type="GO" id="GO:0016020">
    <property type="term" value="C:membrane"/>
    <property type="evidence" value="ECO:0007669"/>
    <property type="project" value="InterPro"/>
</dbReference>
<evidence type="ECO:0000313" key="4">
    <source>
        <dbReference type="Proteomes" id="UP000095767"/>
    </source>
</evidence>
<dbReference type="Pfam" id="PF08392">
    <property type="entry name" value="FAE1_CUT1_RppA"/>
    <property type="match status" value="1"/>
</dbReference>
<protein>
    <submittedName>
        <fullName evidence="3">3-ketoacyl-CoA synthase 6</fullName>
    </submittedName>
</protein>
<keyword evidence="1" id="KW-0012">Acyltransferase</keyword>
<dbReference type="GO" id="GO:0006633">
    <property type="term" value="P:fatty acid biosynthetic process"/>
    <property type="evidence" value="ECO:0007669"/>
    <property type="project" value="InterPro"/>
</dbReference>
<accession>A0A1E5VKZ6</accession>
<comment type="caution">
    <text evidence="3">The sequence shown here is derived from an EMBL/GenBank/DDBJ whole genome shotgun (WGS) entry which is preliminary data.</text>
</comment>
<dbReference type="Proteomes" id="UP000095767">
    <property type="component" value="Unassembled WGS sequence"/>
</dbReference>
<sequence>LDSWFEAARTCQLLDDDSISFLKNVYRRSGLGNETCLPSSAHHVPPIRSLNLARTEAELIIFTVIDDLFAKTSIKPNKIDILIVNCSATTIIPSMTDMIINRYKLCSDIRNM</sequence>
<dbReference type="EMBL" id="LWDX02036348">
    <property type="protein sequence ID" value="OEL25776.1"/>
    <property type="molecule type" value="Genomic_DNA"/>
</dbReference>
<name>A0A1E5VKZ6_9POAL</name>
<feature type="non-terminal residue" evidence="3">
    <location>
        <position position="112"/>
    </location>
</feature>
<dbReference type="GO" id="GO:0016747">
    <property type="term" value="F:acyltransferase activity, transferring groups other than amino-acyl groups"/>
    <property type="evidence" value="ECO:0007669"/>
    <property type="project" value="InterPro"/>
</dbReference>
<gene>
    <name evidence="3" type="ORF">BAE44_0013205</name>
</gene>
<reference evidence="3 4" key="1">
    <citation type="submission" date="2016-09" db="EMBL/GenBank/DDBJ databases">
        <title>The draft genome of Dichanthelium oligosanthes: A C3 panicoid grass species.</title>
        <authorList>
            <person name="Studer A.J."/>
            <person name="Schnable J.C."/>
            <person name="Brutnell T.P."/>
        </authorList>
    </citation>
    <scope>NUCLEOTIDE SEQUENCE [LARGE SCALE GENOMIC DNA]</scope>
    <source>
        <strain evidence="4">cv. Kellogg 1175</strain>
        <tissue evidence="3">Leaf</tissue>
    </source>
</reference>